<dbReference type="SUPFAM" id="SSF54909">
    <property type="entry name" value="Dimeric alpha+beta barrel"/>
    <property type="match status" value="1"/>
</dbReference>
<comment type="caution">
    <text evidence="5">The sequence shown here is derived from an EMBL/GenBank/DDBJ whole genome shotgun (WGS) entry which is preliminary data.</text>
</comment>
<keyword evidence="3" id="KW-0804">Transcription</keyword>
<dbReference type="InterPro" id="IPR036390">
    <property type="entry name" value="WH_DNA-bd_sf"/>
</dbReference>
<dbReference type="AlphaFoldDB" id="A0A2W0CPK6"/>
<dbReference type="Gene3D" id="3.30.70.920">
    <property type="match status" value="1"/>
</dbReference>
<dbReference type="PRINTS" id="PR00033">
    <property type="entry name" value="HTHASNC"/>
</dbReference>
<name>A0A2W0CPK6_9BACL</name>
<dbReference type="PROSITE" id="PS50956">
    <property type="entry name" value="HTH_ASNC_2"/>
    <property type="match status" value="1"/>
</dbReference>
<dbReference type="SMART" id="SM00344">
    <property type="entry name" value="HTH_ASNC"/>
    <property type="match status" value="1"/>
</dbReference>
<dbReference type="InterPro" id="IPR000485">
    <property type="entry name" value="AsnC-type_HTH_dom"/>
</dbReference>
<gene>
    <name evidence="5" type="ORF">PIL02S_01717</name>
</gene>
<dbReference type="EMBL" id="PRLG01000013">
    <property type="protein sequence ID" value="PYY30115.1"/>
    <property type="molecule type" value="Genomic_DNA"/>
</dbReference>
<dbReference type="InterPro" id="IPR011008">
    <property type="entry name" value="Dimeric_a/b-barrel"/>
</dbReference>
<dbReference type="FunFam" id="1.10.10.10:FF:000186">
    <property type="entry name" value="AsnC family transcriptional regulator"/>
    <property type="match status" value="1"/>
</dbReference>
<dbReference type="RefSeq" id="WP_110757588.1">
    <property type="nucleotide sequence ID" value="NZ_PRLG01000013.1"/>
</dbReference>
<keyword evidence="2" id="KW-0238">DNA-binding</keyword>
<dbReference type="InterPro" id="IPR036388">
    <property type="entry name" value="WH-like_DNA-bd_sf"/>
</dbReference>
<dbReference type="Pfam" id="PF01037">
    <property type="entry name" value="AsnC_trans_reg"/>
    <property type="match status" value="1"/>
</dbReference>
<dbReference type="Gene3D" id="1.10.10.10">
    <property type="entry name" value="Winged helix-like DNA-binding domain superfamily/Winged helix DNA-binding domain"/>
    <property type="match status" value="1"/>
</dbReference>
<dbReference type="GO" id="GO:0004015">
    <property type="term" value="F:adenosylmethionine-8-amino-7-oxononanoate transaminase activity"/>
    <property type="evidence" value="ECO:0007669"/>
    <property type="project" value="UniProtKB-EC"/>
</dbReference>
<dbReference type="OrthoDB" id="34294at2"/>
<dbReference type="Pfam" id="PF13412">
    <property type="entry name" value="HTH_24"/>
    <property type="match status" value="1"/>
</dbReference>
<dbReference type="EC" id="2.6.1.62" evidence="5"/>
<dbReference type="InterPro" id="IPR019888">
    <property type="entry name" value="Tscrpt_reg_AsnC-like"/>
</dbReference>
<keyword evidence="1" id="KW-0805">Transcription regulation</keyword>
<proteinExistence type="predicted"/>
<dbReference type="GO" id="GO:0043565">
    <property type="term" value="F:sequence-specific DNA binding"/>
    <property type="evidence" value="ECO:0007669"/>
    <property type="project" value="InterPro"/>
</dbReference>
<dbReference type="PROSITE" id="PS00519">
    <property type="entry name" value="HTH_ASNC_1"/>
    <property type="match status" value="1"/>
</dbReference>
<dbReference type="GO" id="GO:0005829">
    <property type="term" value="C:cytosol"/>
    <property type="evidence" value="ECO:0007669"/>
    <property type="project" value="TreeGrafter"/>
</dbReference>
<dbReference type="PANTHER" id="PTHR30154:SF20">
    <property type="entry name" value="LEUCINE-RESPONSIVE REGULATORY PROTEIN"/>
    <property type="match status" value="1"/>
</dbReference>
<keyword evidence="5" id="KW-0808">Transferase</keyword>
<dbReference type="SUPFAM" id="SSF46785">
    <property type="entry name" value="Winged helix' DNA-binding domain"/>
    <property type="match status" value="1"/>
</dbReference>
<dbReference type="GO" id="GO:0043200">
    <property type="term" value="P:response to amino acid"/>
    <property type="evidence" value="ECO:0007669"/>
    <property type="project" value="TreeGrafter"/>
</dbReference>
<protein>
    <submittedName>
        <fullName evidence="5">Transcriptional regulator AsnC family protein</fullName>
        <ecNumber evidence="5">2.6.1.62</ecNumber>
    </submittedName>
</protein>
<dbReference type="InterPro" id="IPR019885">
    <property type="entry name" value="Tscrpt_reg_HTH_AsnC-type_CS"/>
</dbReference>
<dbReference type="PANTHER" id="PTHR30154">
    <property type="entry name" value="LEUCINE-RESPONSIVE REGULATORY PROTEIN"/>
    <property type="match status" value="1"/>
</dbReference>
<accession>A0A2W0CPK6</accession>
<feature type="domain" description="HTH asnC-type" evidence="4">
    <location>
        <begin position="1"/>
        <end position="62"/>
    </location>
</feature>
<evidence type="ECO:0000256" key="1">
    <source>
        <dbReference type="ARBA" id="ARBA00023015"/>
    </source>
</evidence>
<keyword evidence="5" id="KW-0032">Aminotransferase</keyword>
<dbReference type="Proteomes" id="UP000247459">
    <property type="component" value="Unassembled WGS sequence"/>
</dbReference>
<evidence type="ECO:0000313" key="5">
    <source>
        <dbReference type="EMBL" id="PYY30115.1"/>
    </source>
</evidence>
<dbReference type="InterPro" id="IPR019887">
    <property type="entry name" value="Tscrpt_reg_AsnC/Lrp_C"/>
</dbReference>
<reference evidence="5 6" key="1">
    <citation type="submission" date="2018-01" db="EMBL/GenBank/DDBJ databases">
        <title>Genome sequence of the PGP bacterium Paenibacillus illinoisensis E3.</title>
        <authorList>
            <person name="Rolli E."/>
            <person name="Marasco R."/>
            <person name="Bessem C."/>
            <person name="Michoud G."/>
            <person name="Gaiarsa S."/>
            <person name="Borin S."/>
            <person name="Daffonchio D."/>
        </authorList>
    </citation>
    <scope>NUCLEOTIDE SEQUENCE [LARGE SCALE GENOMIC DNA]</scope>
    <source>
        <strain evidence="5 6">E3</strain>
    </source>
</reference>
<dbReference type="InterPro" id="IPR011991">
    <property type="entry name" value="ArsR-like_HTH"/>
</dbReference>
<organism evidence="5 6">
    <name type="scientific">Paenibacillus illinoisensis</name>
    <dbReference type="NCBI Taxonomy" id="59845"/>
    <lineage>
        <taxon>Bacteria</taxon>
        <taxon>Bacillati</taxon>
        <taxon>Bacillota</taxon>
        <taxon>Bacilli</taxon>
        <taxon>Bacillales</taxon>
        <taxon>Paenibacillaceae</taxon>
        <taxon>Paenibacillus</taxon>
    </lineage>
</organism>
<dbReference type="CDD" id="cd00090">
    <property type="entry name" value="HTH_ARSR"/>
    <property type="match status" value="1"/>
</dbReference>
<evidence type="ECO:0000256" key="3">
    <source>
        <dbReference type="ARBA" id="ARBA00023163"/>
    </source>
</evidence>
<evidence type="ECO:0000259" key="4">
    <source>
        <dbReference type="PROSITE" id="PS50956"/>
    </source>
</evidence>
<evidence type="ECO:0000256" key="2">
    <source>
        <dbReference type="ARBA" id="ARBA00023125"/>
    </source>
</evidence>
<sequence>MDEIDRDILLHLQENARCSFTELGKKVGLSTPAVNERVKKLEEKGIIAGYKAIINPDKIDKPITAFILYNNTKCEQFTAFCKDHTGVIECHRLAGSYNYLIKVLTDSVQSLESFIDASMAFGQPSTLIRLSSPVESKAIN</sequence>
<evidence type="ECO:0000313" key="6">
    <source>
        <dbReference type="Proteomes" id="UP000247459"/>
    </source>
</evidence>